<feature type="compositionally biased region" description="Basic and acidic residues" evidence="1">
    <location>
        <begin position="63"/>
        <end position="81"/>
    </location>
</feature>
<gene>
    <name evidence="2" type="ORF">ACFQDH_20350</name>
</gene>
<name>A0ABW2AKS7_9MICO</name>
<dbReference type="EMBL" id="JBHSWH010000001">
    <property type="protein sequence ID" value="MFC6707527.1"/>
    <property type="molecule type" value="Genomic_DNA"/>
</dbReference>
<feature type="region of interest" description="Disordered" evidence="1">
    <location>
        <begin position="1"/>
        <end position="91"/>
    </location>
</feature>
<feature type="compositionally biased region" description="Polar residues" evidence="1">
    <location>
        <begin position="50"/>
        <end position="61"/>
    </location>
</feature>
<dbReference type="RefSeq" id="WP_382404197.1">
    <property type="nucleotide sequence ID" value="NZ_JBHSWH010000001.1"/>
</dbReference>
<keyword evidence="3" id="KW-1185">Reference proteome</keyword>
<reference evidence="3" key="1">
    <citation type="journal article" date="2019" name="Int. J. Syst. Evol. Microbiol.">
        <title>The Global Catalogue of Microorganisms (GCM) 10K type strain sequencing project: providing services to taxonomists for standard genome sequencing and annotation.</title>
        <authorList>
            <consortium name="The Broad Institute Genomics Platform"/>
            <consortium name="The Broad Institute Genome Sequencing Center for Infectious Disease"/>
            <person name="Wu L."/>
            <person name="Ma J."/>
        </authorList>
    </citation>
    <scope>NUCLEOTIDE SEQUENCE [LARGE SCALE GENOMIC DNA]</scope>
    <source>
        <strain evidence="3">CCUG 58127</strain>
    </source>
</reference>
<organism evidence="2 3">
    <name type="scientific">Flexivirga alba</name>
    <dbReference type="NCBI Taxonomy" id="702742"/>
    <lineage>
        <taxon>Bacteria</taxon>
        <taxon>Bacillati</taxon>
        <taxon>Actinomycetota</taxon>
        <taxon>Actinomycetes</taxon>
        <taxon>Micrococcales</taxon>
        <taxon>Dermacoccaceae</taxon>
        <taxon>Flexivirga</taxon>
    </lineage>
</organism>
<dbReference type="Proteomes" id="UP001596298">
    <property type="component" value="Unassembled WGS sequence"/>
</dbReference>
<proteinExistence type="predicted"/>
<sequence length="151" mass="16355">MSKTIQTHPATKPDKFRASRVRCNNCPTDDLAARFDRDDETQSGAVDAMSTPSRPTWSATQEPHLDDAAHPDDRGTWHRSADTGASTTQDQSAVVVYANGFRHENGDDWPDTVSIDVADGRDVQDFSSADARALAVALLAAADLLDGEDVR</sequence>
<comment type="caution">
    <text evidence="2">The sequence shown here is derived from an EMBL/GenBank/DDBJ whole genome shotgun (WGS) entry which is preliminary data.</text>
</comment>
<evidence type="ECO:0000313" key="2">
    <source>
        <dbReference type="EMBL" id="MFC6707527.1"/>
    </source>
</evidence>
<evidence type="ECO:0000313" key="3">
    <source>
        <dbReference type="Proteomes" id="UP001596298"/>
    </source>
</evidence>
<evidence type="ECO:0000256" key="1">
    <source>
        <dbReference type="SAM" id="MobiDB-lite"/>
    </source>
</evidence>
<accession>A0ABW2AKS7</accession>
<protein>
    <submittedName>
        <fullName evidence="2">Uncharacterized protein</fullName>
    </submittedName>
</protein>